<dbReference type="Proteomes" id="UP000318571">
    <property type="component" value="Chromosome 3"/>
</dbReference>
<dbReference type="InterPro" id="IPR015943">
    <property type="entry name" value="WD40/YVTN_repeat-like_dom_sf"/>
</dbReference>
<reference evidence="6 7" key="1">
    <citation type="journal article" date="2018" name="Nat. Ecol. Evol.">
        <title>Genomic signatures of mitonuclear coevolution across populations of Tigriopus californicus.</title>
        <authorList>
            <person name="Barreto F.S."/>
            <person name="Watson E.T."/>
            <person name="Lima T.G."/>
            <person name="Willett C.S."/>
            <person name="Edmands S."/>
            <person name="Li W."/>
            <person name="Burton R.S."/>
        </authorList>
    </citation>
    <scope>NUCLEOTIDE SEQUENCE [LARGE SCALE GENOMIC DNA]</scope>
    <source>
        <strain evidence="6 7">San Diego</strain>
    </source>
</reference>
<keyword evidence="7" id="KW-1185">Reference proteome</keyword>
<protein>
    <recommendedName>
        <fullName evidence="5">APAF-1 helical domain-containing protein</fullName>
    </recommendedName>
</protein>
<feature type="repeat" description="WD" evidence="3">
    <location>
        <begin position="54"/>
        <end position="95"/>
    </location>
</feature>
<feature type="repeat" description="WD" evidence="3">
    <location>
        <begin position="363"/>
        <end position="404"/>
    </location>
</feature>
<dbReference type="PROSITE" id="PS00678">
    <property type="entry name" value="WD_REPEATS_1"/>
    <property type="match status" value="2"/>
</dbReference>
<dbReference type="InterPro" id="IPR041452">
    <property type="entry name" value="APAF1_C"/>
</dbReference>
<dbReference type="InterPro" id="IPR036322">
    <property type="entry name" value="WD40_repeat_dom_sf"/>
</dbReference>
<dbReference type="EMBL" id="VCGU01000007">
    <property type="protein sequence ID" value="TRY73964.1"/>
    <property type="molecule type" value="Genomic_DNA"/>
</dbReference>
<name>A0A553P8F3_TIGCA</name>
<dbReference type="InterPro" id="IPR019775">
    <property type="entry name" value="WD40_repeat_CS"/>
</dbReference>
<feature type="repeat" description="WD" evidence="3">
    <location>
        <begin position="452"/>
        <end position="484"/>
    </location>
</feature>
<dbReference type="CDD" id="cd00200">
    <property type="entry name" value="WD40"/>
    <property type="match status" value="1"/>
</dbReference>
<keyword evidence="2" id="KW-0677">Repeat</keyword>
<comment type="caution">
    <text evidence="6">The sequence shown here is derived from an EMBL/GenBank/DDBJ whole genome shotgun (WGS) entry which is preliminary data.</text>
</comment>
<dbReference type="OMA" id="KECKXEL"/>
<dbReference type="PROSITE" id="PS50294">
    <property type="entry name" value="WD_REPEATS_REGION"/>
    <property type="match status" value="3"/>
</dbReference>
<dbReference type="PROSITE" id="PS50082">
    <property type="entry name" value="WD_REPEATS_2"/>
    <property type="match status" value="6"/>
</dbReference>
<evidence type="ECO:0000259" key="5">
    <source>
        <dbReference type="Pfam" id="PF17908"/>
    </source>
</evidence>
<dbReference type="SUPFAM" id="SSF50978">
    <property type="entry name" value="WD40 repeat-like"/>
    <property type="match status" value="2"/>
</dbReference>
<accession>A0A553P8F3</accession>
<feature type="repeat" description="WD" evidence="3">
    <location>
        <begin position="228"/>
        <end position="269"/>
    </location>
</feature>
<evidence type="ECO:0000256" key="2">
    <source>
        <dbReference type="ARBA" id="ARBA00022737"/>
    </source>
</evidence>
<dbReference type="Pfam" id="PF17908">
    <property type="entry name" value="APAF1_C"/>
    <property type="match status" value="1"/>
</dbReference>
<keyword evidence="1 3" id="KW-0853">WD repeat</keyword>
<organism evidence="6 7">
    <name type="scientific">Tigriopus californicus</name>
    <name type="common">Marine copepod</name>
    <dbReference type="NCBI Taxonomy" id="6832"/>
    <lineage>
        <taxon>Eukaryota</taxon>
        <taxon>Metazoa</taxon>
        <taxon>Ecdysozoa</taxon>
        <taxon>Arthropoda</taxon>
        <taxon>Crustacea</taxon>
        <taxon>Multicrustacea</taxon>
        <taxon>Hexanauplia</taxon>
        <taxon>Copepoda</taxon>
        <taxon>Harpacticoida</taxon>
        <taxon>Harpacticidae</taxon>
        <taxon>Tigriopus</taxon>
    </lineage>
</organism>
<dbReference type="InterPro" id="IPR020472">
    <property type="entry name" value="WD40_PAC1"/>
</dbReference>
<feature type="repeat" description="WD" evidence="3">
    <location>
        <begin position="96"/>
        <end position="129"/>
    </location>
</feature>
<dbReference type="STRING" id="6832.A0A553P8F3"/>
<sequence length="788" mass="87642">MNQNPNIDIVQLALKEPESSKVYQAAKSMALSHPETLYFDWSNRDGIHQHHMATILHHGSVQSAIFLKDITKILTCNGDGQIKMWNALSGEVLHRFTGHKEAVLSLALSPDGDLFASGSKDGSVKVWDLGNFQDDADLEIKQPPKRRYSNGLGRSKSVRGFKTNMTKLITADHDLRDLSNQSFLFQELNHETVLFVDFNADGTEVIAGGLSGTVKVFNLRARRLRLSLIGHHEPVNVCRFLPERRYIFTGSDDATIRVWNMENGKFLSSNGQHLKRVTDLVFVPKTHKIISLSSEKILMWDPNTLRPGQRDFPAPDSQIFQRTRQCSFTKMSLTSNGEQLAAASEDYLITVWDVLTTQVIAALPGHSGRILTMDISTLDNFLLSGGDDETIMIWSLDDLQILKNGNPQYNSTSEGSLITAVSLSDDCETVAFGCFSGAVRLVRPSEGLVRALGSHTKRVNDIKVSSDGRTVTSVSEDGVLMIFDDECESATVKACQSPLVAVHFITQDDSMILTRSHNNNVATWNLKGYPLNTCRPSGSEQFTSMDGCKANGMLALGCSNGVVSLLALKDLSYIRQLEYAEQKDVPVTVCKFNVEGNLLAVGYDSQSKMVKERKKQNVKSFTAVIWSTGIEQHLIMSFQLENSWLRDIAFSHDSRQLVTAGDKIAWWSVKTMSKQRSSIFQSLPSEELNPPTDLLSRRISQGNIFQRTPKGSGIEDHEQMSPAHSPRSPRGNKVCALDSNHLLQMFDIKGSSVSRIFPAKDFQKFATIDDSGIVYILEEIQEPITFQL</sequence>
<proteinExistence type="predicted"/>
<evidence type="ECO:0000256" key="1">
    <source>
        <dbReference type="ARBA" id="ARBA00022574"/>
    </source>
</evidence>
<dbReference type="PANTHER" id="PTHR19848:SF8">
    <property type="entry name" value="F-BOX AND WD REPEAT DOMAIN CONTAINING 7"/>
    <property type="match status" value="1"/>
</dbReference>
<evidence type="ECO:0000256" key="4">
    <source>
        <dbReference type="SAM" id="MobiDB-lite"/>
    </source>
</evidence>
<feature type="repeat" description="WD" evidence="3">
    <location>
        <begin position="331"/>
        <end position="362"/>
    </location>
</feature>
<dbReference type="Gene3D" id="2.130.10.10">
    <property type="entry name" value="YVTN repeat-like/Quinoprotein amine dehydrogenase"/>
    <property type="match status" value="5"/>
</dbReference>
<feature type="domain" description="APAF-1 helical" evidence="5">
    <location>
        <begin position="2"/>
        <end position="30"/>
    </location>
</feature>
<dbReference type="Pfam" id="PF00400">
    <property type="entry name" value="WD40"/>
    <property type="match status" value="5"/>
</dbReference>
<dbReference type="SMART" id="SM00320">
    <property type="entry name" value="WD40"/>
    <property type="match status" value="11"/>
</dbReference>
<dbReference type="InterPro" id="IPR001680">
    <property type="entry name" value="WD40_rpt"/>
</dbReference>
<dbReference type="PRINTS" id="PR00320">
    <property type="entry name" value="GPROTEINBRPT"/>
</dbReference>
<evidence type="ECO:0000313" key="6">
    <source>
        <dbReference type="EMBL" id="TRY73964.1"/>
    </source>
</evidence>
<evidence type="ECO:0000256" key="3">
    <source>
        <dbReference type="PROSITE-ProRule" id="PRU00221"/>
    </source>
</evidence>
<dbReference type="SUPFAM" id="SSF117289">
    <property type="entry name" value="Nucleoporin domain"/>
    <property type="match status" value="1"/>
</dbReference>
<dbReference type="AlphaFoldDB" id="A0A553P8F3"/>
<gene>
    <name evidence="6" type="ORF">TCAL_11343</name>
</gene>
<evidence type="ECO:0000313" key="7">
    <source>
        <dbReference type="Proteomes" id="UP000318571"/>
    </source>
</evidence>
<feature type="region of interest" description="Disordered" evidence="4">
    <location>
        <begin position="706"/>
        <end position="731"/>
    </location>
</feature>
<dbReference type="PANTHER" id="PTHR19848">
    <property type="entry name" value="WD40 REPEAT PROTEIN"/>
    <property type="match status" value="1"/>
</dbReference>